<evidence type="ECO:0000259" key="1">
    <source>
        <dbReference type="SMART" id="SM01264"/>
    </source>
</evidence>
<dbReference type="MEROPS" id="M16.009"/>
<dbReference type="AlphaFoldDB" id="R4YS72"/>
<dbReference type="Gene3D" id="3.30.830.10">
    <property type="entry name" value="Metalloenzyme, LuxS/M16 peptidase-like"/>
    <property type="match status" value="4"/>
</dbReference>
<dbReference type="Pfam" id="PF22516">
    <property type="entry name" value="PreP_C"/>
    <property type="match status" value="1"/>
</dbReference>
<dbReference type="OrthoDB" id="9762027at2"/>
<proteinExistence type="predicted"/>
<dbReference type="InterPro" id="IPR011249">
    <property type="entry name" value="Metalloenz_LuxS/M16"/>
</dbReference>
<dbReference type="InterPro" id="IPR011765">
    <property type="entry name" value="Pept_M16_N"/>
</dbReference>
<accession>R4YS72</accession>
<dbReference type="STRING" id="698738.OLEAN_C19270"/>
<dbReference type="Pfam" id="PF08367">
    <property type="entry name" value="M16C_assoc"/>
    <property type="match status" value="1"/>
</dbReference>
<organism evidence="2 3">
    <name type="scientific">Oleispira antarctica RB-8</name>
    <dbReference type="NCBI Taxonomy" id="698738"/>
    <lineage>
        <taxon>Bacteria</taxon>
        <taxon>Pseudomonadati</taxon>
        <taxon>Pseudomonadota</taxon>
        <taxon>Gammaproteobacteria</taxon>
        <taxon>Oceanospirillales</taxon>
        <taxon>Oceanospirillaceae</taxon>
        <taxon>Oleispira</taxon>
    </lineage>
</organism>
<dbReference type="PATRIC" id="fig|698738.3.peg.1995"/>
<gene>
    <name evidence="2" type="ORF">OLEAN_C19270</name>
</gene>
<protein>
    <submittedName>
        <fullName evidence="2">Peptidase M16-like</fullName>
    </submittedName>
</protein>
<dbReference type="SMART" id="SM01264">
    <property type="entry name" value="M16C_associated"/>
    <property type="match status" value="1"/>
</dbReference>
<dbReference type="FunFam" id="3.30.830.10:FF:000011">
    <property type="entry name" value="Presequence protease, mitochondrial"/>
    <property type="match status" value="1"/>
</dbReference>
<dbReference type="SUPFAM" id="SSF63411">
    <property type="entry name" value="LuxS/MPP-like metallohydrolase"/>
    <property type="match status" value="4"/>
</dbReference>
<evidence type="ECO:0000313" key="2">
    <source>
        <dbReference type="EMBL" id="CCK76103.1"/>
    </source>
</evidence>
<dbReference type="GO" id="GO:0046872">
    <property type="term" value="F:metal ion binding"/>
    <property type="evidence" value="ECO:0007669"/>
    <property type="project" value="InterPro"/>
</dbReference>
<dbReference type="InterPro" id="IPR007863">
    <property type="entry name" value="Peptidase_M16_C"/>
</dbReference>
<reference evidence="2 3" key="1">
    <citation type="journal article" date="2013" name="Nat. Commun.">
        <title>Genome sequence and functional genomic analysis of the oil-degrading bacterium Oleispira antarctica.</title>
        <authorList>
            <person name="Kube M."/>
            <person name="Chernikova T.N."/>
            <person name="Al-Ramahi Y."/>
            <person name="Beloqui A."/>
            <person name="Lopez-Cortez N."/>
            <person name="Guazzaroni M.E."/>
            <person name="Heipieper H.J."/>
            <person name="Klages S."/>
            <person name="Kotsyurbenko O.R."/>
            <person name="Langer I."/>
            <person name="Nechitaylo T.Y."/>
            <person name="Lunsdorf H."/>
            <person name="Fernandez M."/>
            <person name="Juarez S."/>
            <person name="Ciordia S."/>
            <person name="Singer A."/>
            <person name="Kagan O."/>
            <person name="Egorova O."/>
            <person name="Petit P.A."/>
            <person name="Stogios P."/>
            <person name="Kim Y."/>
            <person name="Tchigvintsev A."/>
            <person name="Flick R."/>
            <person name="Denaro R."/>
            <person name="Genovese M."/>
            <person name="Albar J.P."/>
            <person name="Reva O.N."/>
            <person name="Martinez-Gomariz M."/>
            <person name="Tran H."/>
            <person name="Ferrer M."/>
            <person name="Savchenko A."/>
            <person name="Yakunin A.F."/>
            <person name="Yakimov M.M."/>
            <person name="Golyshina O.V."/>
            <person name="Reinhardt R."/>
            <person name="Golyshin P.N."/>
        </authorList>
    </citation>
    <scope>NUCLEOTIDE SEQUENCE [LARGE SCALE GENOMIC DNA]</scope>
</reference>
<dbReference type="GO" id="GO:0006508">
    <property type="term" value="P:proteolysis"/>
    <property type="evidence" value="ECO:0007669"/>
    <property type="project" value="InterPro"/>
</dbReference>
<keyword evidence="3" id="KW-1185">Reference proteome</keyword>
<dbReference type="Pfam" id="PF00675">
    <property type="entry name" value="Peptidase_M16"/>
    <property type="match status" value="1"/>
</dbReference>
<dbReference type="HOGENOM" id="CLU_009165_1_0_6"/>
<dbReference type="InterPro" id="IPR055130">
    <property type="entry name" value="PreP_C"/>
</dbReference>
<feature type="domain" description="Peptidase M16C associated" evidence="1">
    <location>
        <begin position="466"/>
        <end position="725"/>
    </location>
</feature>
<evidence type="ECO:0000313" key="3">
    <source>
        <dbReference type="Proteomes" id="UP000032749"/>
    </source>
</evidence>
<dbReference type="PANTHER" id="PTHR43016">
    <property type="entry name" value="PRESEQUENCE PROTEASE"/>
    <property type="match status" value="1"/>
</dbReference>
<sequence length="987" mass="108936">MTQVKSAFEFISSTEVSSLNLTVEHYQHTKTGAVHYHLAADNQEKVFMVALRTMPKDSTGVAHILEHTALCGSEKYPVRDPFFMMTRRSLNTFMNAMTSSDWTAYPFASQNDKDFDNLLSVYLDAVFFARLDELDFAQEGHRVEFEKMEDPTSDLVYKGVVFNEMKGAMSSPVSQLWQKISKHLFPTNTYHYNSGGEPSEITNLSYEQLKSFYSSHYHPSNAIFMTFGDMDVAEMHEKFDQQALAKFDKQEQQWAVPLEQRLAAPIRVEESYAVETDNEDELKDKTHHVIAWLLGESANLKEQLEAHLLSALLLDNSASPLRKALEKCEFASAPSPMCGLEDSNREMSFMCGIEGSNVGDGDAFEKLIFEVLNDVAEKGVAQEEIDSVLHQLEFHQREIGGDSHPYGMQLIFSGMSAATHYGDPVAMINIEPALAALKEDSKDPDFVGHLIKDLLLSNRHFIRLSLRPDRELGAEELRIEKSKLTKMKAELSDDDAQSIIKQSLALKARQEQEDDSDLLPSVGLEDIPTEIKYPEPDDEATRKAANVSTASTSNITSYSTGTNGIVYQQLITNLPPLNAQELQLLPLLGYTWTEVGAKGDYLEQQQKQAAYCGGISSYASIKPKAMNDDNQQNEMLAYYTFSGKALASNQQAFSDLMRETMLQGDFSDAERVGELAEQISARRLQGITGNGHGLAMQIAAAQVTEHAAMMSDISGLPLTQRLKASFGQPSKDQAATLAADLQALQQKVVSQPTEVLLVQDKEQLAAHAQSVSPWQQDYAEAPFTIAPADAKTLASSASHSYWMVDSQVNYCAMAFPTVNQLHADAPALSVAAGILRNGFLHTAIREQGGAYGAGASQDSNLGIFKFYSYRDPRIEGTFDDFKASVNWILNDAKDESLVEQSILGIIGSMDRPSSPAGEAKLIHHAMKSGRTPARRLAYRQGLLAVTLADVKRVMETYLLGVEGKKAVLAPKGTSDIAVKLGLNAIEL</sequence>
<dbReference type="Proteomes" id="UP000032749">
    <property type="component" value="Chromosome"/>
</dbReference>
<dbReference type="KEGG" id="oai:OLEAN_C19270"/>
<dbReference type="Pfam" id="PF05193">
    <property type="entry name" value="Peptidase_M16_C"/>
    <property type="match status" value="1"/>
</dbReference>
<dbReference type="PANTHER" id="PTHR43016:SF13">
    <property type="entry name" value="PRESEQUENCE PROTEASE, MITOCHONDRIAL"/>
    <property type="match status" value="1"/>
</dbReference>
<dbReference type="EMBL" id="FO203512">
    <property type="protein sequence ID" value="CCK76103.1"/>
    <property type="molecule type" value="Genomic_DNA"/>
</dbReference>
<name>R4YS72_OLEAN</name>
<dbReference type="InterPro" id="IPR013578">
    <property type="entry name" value="Peptidase_M16C_assoc"/>
</dbReference>